<dbReference type="CDD" id="cd02503">
    <property type="entry name" value="MobA"/>
    <property type="match status" value="1"/>
</dbReference>
<dbReference type="GO" id="GO:0046872">
    <property type="term" value="F:metal ion binding"/>
    <property type="evidence" value="ECO:0007669"/>
    <property type="project" value="UniProtKB-KW"/>
</dbReference>
<name>A0A7X3LYG6_9HYPH</name>
<dbReference type="EC" id="2.7.7.77" evidence="8"/>
<evidence type="ECO:0000256" key="3">
    <source>
        <dbReference type="ARBA" id="ARBA00022723"/>
    </source>
</evidence>
<evidence type="ECO:0000256" key="6">
    <source>
        <dbReference type="ARBA" id="ARBA00023134"/>
    </source>
</evidence>
<keyword evidence="2 8" id="KW-0808">Transferase</keyword>
<evidence type="ECO:0000313" key="10">
    <source>
        <dbReference type="EMBL" id="MXN67400.1"/>
    </source>
</evidence>
<evidence type="ECO:0000256" key="8">
    <source>
        <dbReference type="HAMAP-Rule" id="MF_00316"/>
    </source>
</evidence>
<proteinExistence type="inferred from homology"/>
<dbReference type="InterPro" id="IPR029044">
    <property type="entry name" value="Nucleotide-diphossugar_trans"/>
</dbReference>
<keyword evidence="7 8" id="KW-0501">Molybdenum cofactor biosynthesis</keyword>
<dbReference type="Gene3D" id="3.90.550.10">
    <property type="entry name" value="Spore Coat Polysaccharide Biosynthesis Protein SpsA, Chain A"/>
    <property type="match status" value="1"/>
</dbReference>
<feature type="binding site" evidence="8">
    <location>
        <position position="107"/>
    </location>
    <ligand>
        <name>GTP</name>
        <dbReference type="ChEBI" id="CHEBI:37565"/>
    </ligand>
</feature>
<keyword evidence="1 8" id="KW-0963">Cytoplasm</keyword>
<dbReference type="InterPro" id="IPR025877">
    <property type="entry name" value="MobA-like_NTP_Trfase"/>
</dbReference>
<dbReference type="GO" id="GO:0005737">
    <property type="term" value="C:cytoplasm"/>
    <property type="evidence" value="ECO:0007669"/>
    <property type="project" value="UniProtKB-SubCell"/>
</dbReference>
<keyword evidence="3 8" id="KW-0479">Metal-binding</keyword>
<feature type="binding site" evidence="8">
    <location>
        <position position="54"/>
    </location>
    <ligand>
        <name>GTP</name>
        <dbReference type="ChEBI" id="CHEBI:37565"/>
    </ligand>
</feature>
<dbReference type="Proteomes" id="UP000433101">
    <property type="component" value="Unassembled WGS sequence"/>
</dbReference>
<dbReference type="GO" id="GO:1902758">
    <property type="term" value="P:bis(molybdopterin guanine dinucleotide)molybdenum biosynthetic process"/>
    <property type="evidence" value="ECO:0007669"/>
    <property type="project" value="TreeGrafter"/>
</dbReference>
<comment type="function">
    <text evidence="8">Transfers a GMP moiety from GTP to Mo-molybdopterin (Mo-MPT) cofactor (Moco or molybdenum cofactor) to form Mo-molybdopterin guanine dinucleotide (Mo-MGD) cofactor.</text>
</comment>
<dbReference type="GO" id="GO:0061603">
    <property type="term" value="F:molybdenum cofactor guanylyltransferase activity"/>
    <property type="evidence" value="ECO:0007669"/>
    <property type="project" value="UniProtKB-EC"/>
</dbReference>
<dbReference type="Pfam" id="PF12804">
    <property type="entry name" value="NTP_transf_3"/>
    <property type="match status" value="1"/>
</dbReference>
<keyword evidence="5 8" id="KW-0460">Magnesium</keyword>
<comment type="subcellular location">
    <subcellularLocation>
        <location evidence="8">Cytoplasm</location>
    </subcellularLocation>
</comment>
<sequence length="213" mass="22615">MTALAQNVAGCVLAGGLARRMGGGDKTLKKLSGRPMLAHVIERLSPQVRCVMLNANGDPARFSDFGLPVAADPIEGFAGPLAGVLAGLEWAKANEPDAEFVVSVAGDTPFFPEDLVARLLSSGLSPGEIVLARSDEGTHPVFGLWPVSVASDLRDFLENGDTRKVLAFVDRHPNRSAHFEAARSDAATFDPFFNINTPEELETAEALYRGKAA</sequence>
<evidence type="ECO:0000256" key="7">
    <source>
        <dbReference type="ARBA" id="ARBA00023150"/>
    </source>
</evidence>
<evidence type="ECO:0000256" key="4">
    <source>
        <dbReference type="ARBA" id="ARBA00022741"/>
    </source>
</evidence>
<gene>
    <name evidence="8 10" type="primary">mobA</name>
    <name evidence="10" type="ORF">GR183_21035</name>
</gene>
<dbReference type="SUPFAM" id="SSF53448">
    <property type="entry name" value="Nucleotide-diphospho-sugar transferases"/>
    <property type="match status" value="1"/>
</dbReference>
<keyword evidence="10" id="KW-0548">Nucleotidyltransferase</keyword>
<comment type="domain">
    <text evidence="8">The N-terminal domain determines nucleotide recognition and specific binding, while the C-terminal domain determines the specific binding to the target protein.</text>
</comment>
<keyword evidence="4 8" id="KW-0547">Nucleotide-binding</keyword>
<dbReference type="EMBL" id="WUMV01000010">
    <property type="protein sequence ID" value="MXN67400.1"/>
    <property type="molecule type" value="Genomic_DNA"/>
</dbReference>
<evidence type="ECO:0000256" key="1">
    <source>
        <dbReference type="ARBA" id="ARBA00022490"/>
    </source>
</evidence>
<comment type="catalytic activity">
    <reaction evidence="8">
        <text>Mo-molybdopterin + GTP + H(+) = Mo-molybdopterin guanine dinucleotide + diphosphate</text>
        <dbReference type="Rhea" id="RHEA:34243"/>
        <dbReference type="ChEBI" id="CHEBI:15378"/>
        <dbReference type="ChEBI" id="CHEBI:33019"/>
        <dbReference type="ChEBI" id="CHEBI:37565"/>
        <dbReference type="ChEBI" id="CHEBI:71302"/>
        <dbReference type="ChEBI" id="CHEBI:71310"/>
        <dbReference type="EC" id="2.7.7.77"/>
    </reaction>
</comment>
<dbReference type="PANTHER" id="PTHR19136:SF81">
    <property type="entry name" value="MOLYBDENUM COFACTOR GUANYLYLTRANSFERASE"/>
    <property type="match status" value="1"/>
</dbReference>
<evidence type="ECO:0000259" key="9">
    <source>
        <dbReference type="Pfam" id="PF12804"/>
    </source>
</evidence>
<comment type="cofactor">
    <cofactor evidence="8">
        <name>Mg(2+)</name>
        <dbReference type="ChEBI" id="CHEBI:18420"/>
    </cofactor>
</comment>
<dbReference type="RefSeq" id="WP_160777639.1">
    <property type="nucleotide sequence ID" value="NZ_WUMV01000010.1"/>
</dbReference>
<feature type="domain" description="MobA-like NTP transferase" evidence="9">
    <location>
        <begin position="10"/>
        <end position="167"/>
    </location>
</feature>
<protein>
    <recommendedName>
        <fullName evidence="8">Molybdenum cofactor guanylyltransferase</fullName>
        <shortName evidence="8">MoCo guanylyltransferase</shortName>
        <ecNumber evidence="8">2.7.7.77</ecNumber>
    </recommendedName>
    <alternativeName>
        <fullName evidence="8">GTP:molybdopterin guanylyltransferase</fullName>
    </alternativeName>
    <alternativeName>
        <fullName evidence="8">Mo-MPT guanylyltransferase</fullName>
    </alternativeName>
    <alternativeName>
        <fullName evidence="8">Molybdopterin guanylyltransferase</fullName>
    </alternativeName>
    <alternativeName>
        <fullName evidence="8">Molybdopterin-guanine dinucleotide synthase</fullName>
        <shortName evidence="8">MGD synthase</shortName>
    </alternativeName>
</protein>
<feature type="binding site" evidence="8">
    <location>
        <position position="72"/>
    </location>
    <ligand>
        <name>GTP</name>
        <dbReference type="ChEBI" id="CHEBI:37565"/>
    </ligand>
</feature>
<dbReference type="PANTHER" id="PTHR19136">
    <property type="entry name" value="MOLYBDENUM COFACTOR GUANYLYLTRANSFERASE"/>
    <property type="match status" value="1"/>
</dbReference>
<evidence type="ECO:0000313" key="11">
    <source>
        <dbReference type="Proteomes" id="UP000433101"/>
    </source>
</evidence>
<comment type="similarity">
    <text evidence="8">Belongs to the MobA family.</text>
</comment>
<dbReference type="InterPro" id="IPR013482">
    <property type="entry name" value="Molybde_CF_guanTrfase"/>
</dbReference>
<evidence type="ECO:0000256" key="5">
    <source>
        <dbReference type="ARBA" id="ARBA00022842"/>
    </source>
</evidence>
<dbReference type="NCBIfam" id="TIGR02665">
    <property type="entry name" value="molyb_mobA"/>
    <property type="match status" value="1"/>
</dbReference>
<feature type="binding site" evidence="8">
    <location>
        <position position="26"/>
    </location>
    <ligand>
        <name>GTP</name>
        <dbReference type="ChEBI" id="CHEBI:37565"/>
    </ligand>
</feature>
<reference evidence="10 11" key="1">
    <citation type="submission" date="2019-12" db="EMBL/GenBank/DDBJ databases">
        <authorList>
            <person name="Li M."/>
        </authorList>
    </citation>
    <scope>NUCLEOTIDE SEQUENCE [LARGE SCALE GENOMIC DNA]</scope>
    <source>
        <strain evidence="10 11">GBMRC 2046</strain>
    </source>
</reference>
<comment type="subunit">
    <text evidence="8">Monomer.</text>
</comment>
<accession>A0A7X3LYG6</accession>
<feature type="binding site" evidence="8">
    <location>
        <position position="107"/>
    </location>
    <ligand>
        <name>Mg(2+)</name>
        <dbReference type="ChEBI" id="CHEBI:18420"/>
    </ligand>
</feature>
<dbReference type="GO" id="GO:0005525">
    <property type="term" value="F:GTP binding"/>
    <property type="evidence" value="ECO:0007669"/>
    <property type="project" value="UniProtKB-UniRule"/>
</dbReference>
<comment type="caution">
    <text evidence="10">The sequence shown here is derived from an EMBL/GenBank/DDBJ whole genome shotgun (WGS) entry which is preliminary data.</text>
</comment>
<dbReference type="AlphaFoldDB" id="A0A7X3LYG6"/>
<dbReference type="HAMAP" id="MF_00316">
    <property type="entry name" value="MobA"/>
    <property type="match status" value="1"/>
</dbReference>
<evidence type="ECO:0000256" key="2">
    <source>
        <dbReference type="ARBA" id="ARBA00022679"/>
    </source>
</evidence>
<keyword evidence="6 8" id="KW-0342">GTP-binding</keyword>
<organism evidence="10 11">
    <name type="scientific">Stappia sediminis</name>
    <dbReference type="NCBI Taxonomy" id="2692190"/>
    <lineage>
        <taxon>Bacteria</taxon>
        <taxon>Pseudomonadati</taxon>
        <taxon>Pseudomonadota</taxon>
        <taxon>Alphaproteobacteria</taxon>
        <taxon>Hyphomicrobiales</taxon>
        <taxon>Stappiaceae</taxon>
        <taxon>Stappia</taxon>
    </lineage>
</organism>
<keyword evidence="11" id="KW-1185">Reference proteome</keyword>
<feature type="binding site" evidence="8">
    <location>
        <begin position="13"/>
        <end position="15"/>
    </location>
    <ligand>
        <name>GTP</name>
        <dbReference type="ChEBI" id="CHEBI:37565"/>
    </ligand>
</feature>